<sequence length="57" mass="6086">MSKNGLLLLSIGCLLLLFSVNTVTAAYDILSLVTASTLIISGLIITIKGKKPKRRRG</sequence>
<keyword evidence="1" id="KW-0812">Transmembrane</keyword>
<keyword evidence="1" id="KW-1133">Transmembrane helix</keyword>
<gene>
    <name evidence="2" type="ORF">FEZ48_05490</name>
</gene>
<comment type="caution">
    <text evidence="2">The sequence shown here is derived from an EMBL/GenBank/DDBJ whole genome shotgun (WGS) entry which is preliminary data.</text>
</comment>
<proteinExistence type="predicted"/>
<organism evidence="2 3">
    <name type="scientific">Marinilactibacillus psychrotolerans</name>
    <dbReference type="NCBI Taxonomy" id="191770"/>
    <lineage>
        <taxon>Bacteria</taxon>
        <taxon>Bacillati</taxon>
        <taxon>Bacillota</taxon>
        <taxon>Bacilli</taxon>
        <taxon>Lactobacillales</taxon>
        <taxon>Carnobacteriaceae</taxon>
        <taxon>Marinilactibacillus</taxon>
    </lineage>
</organism>
<keyword evidence="1" id="KW-0472">Membrane</keyword>
<evidence type="ECO:0000313" key="3">
    <source>
        <dbReference type="Proteomes" id="UP000307201"/>
    </source>
</evidence>
<protein>
    <submittedName>
        <fullName evidence="2">DUF3188 domain-containing protein</fullName>
    </submittedName>
</protein>
<evidence type="ECO:0000256" key="1">
    <source>
        <dbReference type="SAM" id="Phobius"/>
    </source>
</evidence>
<accession>A0A5R9C4H9</accession>
<dbReference type="AlphaFoldDB" id="A0A5R9C4H9"/>
<feature type="transmembrane region" description="Helical" evidence="1">
    <location>
        <begin position="29"/>
        <end position="47"/>
    </location>
</feature>
<evidence type="ECO:0000313" key="2">
    <source>
        <dbReference type="EMBL" id="TLQ07782.1"/>
    </source>
</evidence>
<dbReference type="STRING" id="191770.SAMN04488013_11121"/>
<dbReference type="RefSeq" id="WP_138471519.1">
    <property type="nucleotide sequence ID" value="NZ_JBGQQQ010000025.1"/>
</dbReference>
<name>A0A5R9C4H9_9LACT</name>
<dbReference type="Proteomes" id="UP000307201">
    <property type="component" value="Unassembled WGS sequence"/>
</dbReference>
<reference evidence="2 3" key="1">
    <citation type="submission" date="2019-05" db="EMBL/GenBank/DDBJ databases">
        <title>The metagenome of a microbial culture collection derived from dairy environment covers the genomic content of the human microbiome.</title>
        <authorList>
            <person name="Roder T."/>
            <person name="Wuthrich D."/>
            <person name="Sattari Z."/>
            <person name="Von Ah U."/>
            <person name="Bar C."/>
            <person name="Ronchi F."/>
            <person name="Macpherson A.J."/>
            <person name="Ganal-Vonarburg S.C."/>
            <person name="Bruggmann R."/>
            <person name="Vergeres G."/>
        </authorList>
    </citation>
    <scope>NUCLEOTIDE SEQUENCE [LARGE SCALE GENOMIC DNA]</scope>
    <source>
        <strain evidence="2 3">FAM 24235</strain>
    </source>
</reference>
<dbReference type="EMBL" id="VBTE01000013">
    <property type="protein sequence ID" value="TLQ07782.1"/>
    <property type="molecule type" value="Genomic_DNA"/>
</dbReference>